<gene>
    <name evidence="1" type="ORF">J2X19_004114</name>
</gene>
<dbReference type="InterPro" id="IPR012863">
    <property type="entry name" value="DUF1636"/>
</dbReference>
<keyword evidence="2" id="KW-1185">Reference proteome</keyword>
<comment type="caution">
    <text evidence="1">The sequence shown here is derived from an EMBL/GenBank/DDBJ whole genome shotgun (WGS) entry which is preliminary data.</text>
</comment>
<proteinExistence type="predicted"/>
<accession>A0ABU2CDK8</accession>
<name>A0ABU2CDK8_9BURK</name>
<dbReference type="Proteomes" id="UP001180487">
    <property type="component" value="Unassembled WGS sequence"/>
</dbReference>
<protein>
    <submittedName>
        <fullName evidence="1">Metal-binding protein</fullName>
    </submittedName>
</protein>
<reference evidence="1 2" key="1">
    <citation type="submission" date="2023-07" db="EMBL/GenBank/DDBJ databases">
        <title>Sorghum-associated microbial communities from plants grown in Nebraska, USA.</title>
        <authorList>
            <person name="Schachtman D."/>
        </authorList>
    </citation>
    <scope>NUCLEOTIDE SEQUENCE [LARGE SCALE GENOMIC DNA]</scope>
    <source>
        <strain evidence="1 2">BE313</strain>
    </source>
</reference>
<organism evidence="1 2">
    <name type="scientific">Rhodoferax ferrireducens</name>
    <dbReference type="NCBI Taxonomy" id="192843"/>
    <lineage>
        <taxon>Bacteria</taxon>
        <taxon>Pseudomonadati</taxon>
        <taxon>Pseudomonadota</taxon>
        <taxon>Betaproteobacteria</taxon>
        <taxon>Burkholderiales</taxon>
        <taxon>Comamonadaceae</taxon>
        <taxon>Rhodoferax</taxon>
    </lineage>
</organism>
<evidence type="ECO:0000313" key="2">
    <source>
        <dbReference type="Proteomes" id="UP001180487"/>
    </source>
</evidence>
<dbReference type="Pfam" id="PF07845">
    <property type="entry name" value="DUF1636"/>
    <property type="match status" value="1"/>
</dbReference>
<dbReference type="EMBL" id="JAVDXT010000004">
    <property type="protein sequence ID" value="MDR7379420.1"/>
    <property type="molecule type" value="Genomic_DNA"/>
</dbReference>
<sequence length="136" mass="14422">MTEFVSEPTVTELIICTTCRPAGVSRDVPAAGEALLEAVQVATWDLDATQQARIRVRGLACMSGCARACTVALQAAGKYTYYFGDLVADEVTAAQVLACAQLHADSADGNLLRKERPERLRSGILARLPPLGLATS</sequence>
<dbReference type="RefSeq" id="WP_310376042.1">
    <property type="nucleotide sequence ID" value="NZ_JAVDXT010000004.1"/>
</dbReference>
<evidence type="ECO:0000313" key="1">
    <source>
        <dbReference type="EMBL" id="MDR7379420.1"/>
    </source>
</evidence>